<proteinExistence type="predicted"/>
<evidence type="ECO:0000313" key="2">
    <source>
        <dbReference type="EMBL" id="KAJ8600526.1"/>
    </source>
</evidence>
<dbReference type="PANTHER" id="PTHR28348:SF1">
    <property type="entry name" value="UPF0193 PROTEIN EVG1"/>
    <property type="match status" value="1"/>
</dbReference>
<reference evidence="2" key="1">
    <citation type="submission" date="2023-01" db="EMBL/GenBank/DDBJ databases">
        <title>Metagenome sequencing of chrysophaentin producing Chrysophaeum taylorii.</title>
        <authorList>
            <person name="Davison J."/>
            <person name="Bewley C."/>
        </authorList>
    </citation>
    <scope>NUCLEOTIDE SEQUENCE</scope>
    <source>
        <strain evidence="2">NIES-1699</strain>
    </source>
</reference>
<dbReference type="AlphaFoldDB" id="A0AAD7XJD8"/>
<evidence type="ECO:0000313" key="3">
    <source>
        <dbReference type="Proteomes" id="UP001230188"/>
    </source>
</evidence>
<keyword evidence="3" id="KW-1185">Reference proteome</keyword>
<name>A0AAD7XJD8_9STRA</name>
<dbReference type="Pfam" id="PF05250">
    <property type="entry name" value="UPF0193"/>
    <property type="match status" value="1"/>
</dbReference>
<dbReference type="Proteomes" id="UP001230188">
    <property type="component" value="Unassembled WGS sequence"/>
</dbReference>
<feature type="compositionally biased region" description="Basic and acidic residues" evidence="1">
    <location>
        <begin position="151"/>
        <end position="162"/>
    </location>
</feature>
<dbReference type="InterPro" id="IPR007914">
    <property type="entry name" value="UPF0193"/>
</dbReference>
<dbReference type="EMBL" id="JAQMWT010000504">
    <property type="protein sequence ID" value="KAJ8600526.1"/>
    <property type="molecule type" value="Genomic_DNA"/>
</dbReference>
<protein>
    <submittedName>
        <fullName evidence="2">Uncharacterized protein</fullName>
    </submittedName>
</protein>
<gene>
    <name evidence="2" type="ORF">CTAYLR_009219</name>
</gene>
<evidence type="ECO:0000256" key="1">
    <source>
        <dbReference type="SAM" id="MobiDB-lite"/>
    </source>
</evidence>
<sequence>MWEAFDTSTEAGRMLKRLYGAGHPNIEYPQVLGKKKAAHRPFIPGGAKLDASDPRTARPKVAVKVPHRARDHPEVHAIDRVQRRKHKPAIDDTLDATRVRARGYRPPATRPVSTMDEKMRFQERCQFGGGKALPDELLHPSGPLPSEARRLAAERARVEDASRRRRGEPPPPPQNTSAPPSDVKTQLVEAINNEIAERRAFVEKMVTLGHGRTDAVRDVERQISIRTRELQRALDNLDASS</sequence>
<accession>A0AAD7XJD8</accession>
<dbReference type="PANTHER" id="PTHR28348">
    <property type="entry name" value="UPF0193 PROTEIN EVG1"/>
    <property type="match status" value="1"/>
</dbReference>
<organism evidence="2 3">
    <name type="scientific">Chrysophaeum taylorii</name>
    <dbReference type="NCBI Taxonomy" id="2483200"/>
    <lineage>
        <taxon>Eukaryota</taxon>
        <taxon>Sar</taxon>
        <taxon>Stramenopiles</taxon>
        <taxon>Ochrophyta</taxon>
        <taxon>Pelagophyceae</taxon>
        <taxon>Pelagomonadales</taxon>
        <taxon>Pelagomonadaceae</taxon>
        <taxon>Chrysophaeum</taxon>
    </lineage>
</organism>
<feature type="region of interest" description="Disordered" evidence="1">
    <location>
        <begin position="151"/>
        <end position="183"/>
    </location>
</feature>
<comment type="caution">
    <text evidence="2">The sequence shown here is derived from an EMBL/GenBank/DDBJ whole genome shotgun (WGS) entry which is preliminary data.</text>
</comment>